<evidence type="ECO:0000313" key="2">
    <source>
        <dbReference type="EMBL" id="AXF55679.1"/>
    </source>
</evidence>
<keyword evidence="1" id="KW-0812">Transmembrane</keyword>
<keyword evidence="1" id="KW-1133">Transmembrane helix</keyword>
<keyword evidence="3" id="KW-1185">Reference proteome</keyword>
<dbReference type="Proteomes" id="UP000252100">
    <property type="component" value="Chromosome"/>
</dbReference>
<dbReference type="InterPro" id="IPR058887">
    <property type="entry name" value="YuzI-like"/>
</dbReference>
<reference evidence="2 3" key="1">
    <citation type="journal article" date="2018" name="J. Microbiol.">
        <title>Salicibibacter kimchii gen. nov., sp. nov., a moderately halophilic and alkalitolerant bacterium in the family Bacillaceae, isolated from kimchi.</title>
        <authorList>
            <person name="Jang J.Y."/>
            <person name="Oh Y.J."/>
            <person name="Lim S.K."/>
            <person name="Park H.K."/>
            <person name="Lee C."/>
            <person name="Kim J.Y."/>
            <person name="Lee M.A."/>
            <person name="Choi H.J."/>
        </authorList>
    </citation>
    <scope>NUCLEOTIDE SEQUENCE [LARGE SCALE GENOMIC DNA]</scope>
    <source>
        <strain evidence="2 3">NKC1-1</strain>
    </source>
</reference>
<feature type="transmembrane region" description="Helical" evidence="1">
    <location>
        <begin position="44"/>
        <end position="61"/>
    </location>
</feature>
<sequence length="75" mass="8315">MFIAAFGVLIAAIGAVGLIGYLNLTISGYTLYEYWHFIILRPELYFFAGGLLLTALSFLPIPRKMKNKNQSGSVE</sequence>
<dbReference type="EMBL" id="CP031092">
    <property type="protein sequence ID" value="AXF55679.1"/>
    <property type="molecule type" value="Genomic_DNA"/>
</dbReference>
<accession>A0A345BXJ8</accession>
<dbReference type="AlphaFoldDB" id="A0A345BXJ8"/>
<protein>
    <recommendedName>
        <fullName evidence="4">DUF3995 domain-containing protein</fullName>
    </recommendedName>
</protein>
<name>A0A345BXJ8_9BACI</name>
<evidence type="ECO:0000256" key="1">
    <source>
        <dbReference type="SAM" id="Phobius"/>
    </source>
</evidence>
<evidence type="ECO:0000313" key="3">
    <source>
        <dbReference type="Proteomes" id="UP000252100"/>
    </source>
</evidence>
<dbReference type="KEGG" id="rue:DT065_06345"/>
<organism evidence="2 3">
    <name type="scientific">Salicibibacter kimchii</name>
    <dbReference type="NCBI Taxonomy" id="2099786"/>
    <lineage>
        <taxon>Bacteria</taxon>
        <taxon>Bacillati</taxon>
        <taxon>Bacillota</taxon>
        <taxon>Bacilli</taxon>
        <taxon>Bacillales</taxon>
        <taxon>Bacillaceae</taxon>
        <taxon>Salicibibacter</taxon>
    </lineage>
</organism>
<feature type="transmembrane region" description="Helical" evidence="1">
    <location>
        <begin position="7"/>
        <end position="32"/>
    </location>
</feature>
<keyword evidence="1" id="KW-0472">Membrane</keyword>
<dbReference type="Pfam" id="PF26135">
    <property type="entry name" value="YuzI"/>
    <property type="match status" value="1"/>
</dbReference>
<proteinExistence type="predicted"/>
<gene>
    <name evidence="2" type="ORF">DT065_06345</name>
</gene>
<evidence type="ECO:0008006" key="4">
    <source>
        <dbReference type="Google" id="ProtNLM"/>
    </source>
</evidence>